<accession>A0A1C3TM71</accession>
<feature type="transmembrane region" description="Helical" evidence="1">
    <location>
        <begin position="64"/>
        <end position="85"/>
    </location>
</feature>
<evidence type="ECO:0000313" key="3">
    <source>
        <dbReference type="Proteomes" id="UP000093071"/>
    </source>
</evidence>
<dbReference type="PATRIC" id="fig|1261556.5.peg.1644"/>
<proteinExistence type="predicted"/>
<evidence type="ECO:0000256" key="1">
    <source>
        <dbReference type="SAM" id="Phobius"/>
    </source>
</evidence>
<keyword evidence="1" id="KW-0472">Membrane</keyword>
<feature type="transmembrane region" description="Helical" evidence="1">
    <location>
        <begin position="12"/>
        <end position="31"/>
    </location>
</feature>
<sequence>MANRKIVTATRIVVLTGVAGYFLSGYLVLLLKLDMRLFGLHTYYEYVHAIGLPQVAPYVGKIKWAGYLGFGLPGLLCLLTLVLMFKPRKQALHGDARFAGAADLPSTACSSRAATASWSANSAAGWCA</sequence>
<keyword evidence="1" id="KW-1133">Transmembrane helix</keyword>
<protein>
    <submittedName>
        <fullName evidence="2">Hypothetical membrane protein</fullName>
    </submittedName>
</protein>
<dbReference type="EMBL" id="LT604072">
    <property type="protein sequence ID" value="SCB04331.1"/>
    <property type="molecule type" value="Genomic_DNA"/>
</dbReference>
<dbReference type="Proteomes" id="UP000093071">
    <property type="component" value="Chromosome I"/>
</dbReference>
<keyword evidence="1" id="KW-0812">Transmembrane</keyword>
<organism evidence="2 3">
    <name type="scientific">Xanthomonas translucens pv. translucens DSM 18974</name>
    <dbReference type="NCBI Taxonomy" id="1261556"/>
    <lineage>
        <taxon>Bacteria</taxon>
        <taxon>Pseudomonadati</taxon>
        <taxon>Pseudomonadota</taxon>
        <taxon>Gammaproteobacteria</taxon>
        <taxon>Lysobacterales</taxon>
        <taxon>Lysobacteraceae</taxon>
        <taxon>Xanthomonas</taxon>
        <taxon>Xanthomonas translucens group</taxon>
    </lineage>
</organism>
<evidence type="ECO:0000313" key="2">
    <source>
        <dbReference type="EMBL" id="SCB04331.1"/>
    </source>
</evidence>
<name>A0A1C3TM71_XANCT</name>
<reference evidence="3" key="1">
    <citation type="submission" date="2016-07" db="EMBL/GenBank/DDBJ databases">
        <authorList>
            <person name="Jaenicke Sebastian"/>
        </authorList>
    </citation>
    <scope>NUCLEOTIDE SEQUENCE [LARGE SCALE GENOMIC DNA]</scope>
</reference>
<dbReference type="AlphaFoldDB" id="A0A1C3TM71"/>
<gene>
    <name evidence="2" type="ORF">BN444_02712</name>
</gene>